<proteinExistence type="predicted"/>
<protein>
    <submittedName>
        <fullName evidence="1">Uncharacterized protein</fullName>
    </submittedName>
</protein>
<gene>
    <name evidence="1" type="ORF">NNO07_06125</name>
</gene>
<organism evidence="1 2">
    <name type="scientific">Metapseudomonas resinovorans</name>
    <name type="common">Pseudomonas resinovorans</name>
    <dbReference type="NCBI Taxonomy" id="53412"/>
    <lineage>
        <taxon>Bacteria</taxon>
        <taxon>Pseudomonadati</taxon>
        <taxon>Pseudomonadota</taxon>
        <taxon>Gammaproteobacteria</taxon>
        <taxon>Pseudomonadales</taxon>
        <taxon>Pseudomonadaceae</taxon>
        <taxon>Metapseudomonas</taxon>
    </lineage>
</organism>
<name>A0ABT4Y1D3_METRE</name>
<accession>A0ABT4Y1D3</accession>
<reference evidence="1 2" key="1">
    <citation type="submission" date="2022-07" db="EMBL/GenBank/DDBJ databases">
        <title>Genome Analysis of Selected Gammaproteobacteria from Nigerian Food snails.</title>
        <authorList>
            <person name="Okafor A.C."/>
        </authorList>
    </citation>
    <scope>NUCLEOTIDE SEQUENCE [LARGE SCALE GENOMIC DNA]</scope>
    <source>
        <strain evidence="1 2">Awg 2</strain>
    </source>
</reference>
<comment type="caution">
    <text evidence="1">The sequence shown here is derived from an EMBL/GenBank/DDBJ whole genome shotgun (WGS) entry which is preliminary data.</text>
</comment>
<evidence type="ECO:0000313" key="2">
    <source>
        <dbReference type="Proteomes" id="UP001211689"/>
    </source>
</evidence>
<evidence type="ECO:0000313" key="1">
    <source>
        <dbReference type="EMBL" id="MDA8482640.1"/>
    </source>
</evidence>
<dbReference type="Proteomes" id="UP001211689">
    <property type="component" value="Unassembled WGS sequence"/>
</dbReference>
<keyword evidence="2" id="KW-1185">Reference proteome</keyword>
<dbReference type="EMBL" id="JANEWF010000003">
    <property type="protein sequence ID" value="MDA8482640.1"/>
    <property type="molecule type" value="Genomic_DNA"/>
</dbReference>
<sequence length="201" mass="23423">MNRREKDAVEDYRCLSVREIQRDGILVAGWRGNWRWSRNGEVRASVGLEVESLTRVRLTYQSRWPDQDKAQQMDYTVDVEWLPCHFGGSRPMFCCPRCDRRVVSLYGGAVFVCRHCHQLNYRCQQGSKRDTLTELSHKLRDELGCDEGMLSIPARCIPKPKGMHWATFERKIARLQRIEGAAIADMNDYLSRTAKRLGMPW</sequence>
<dbReference type="RefSeq" id="WP_271470267.1">
    <property type="nucleotide sequence ID" value="NZ_JANEWF010000003.1"/>
</dbReference>